<evidence type="ECO:0000256" key="2">
    <source>
        <dbReference type="RuleBase" id="RU362097"/>
    </source>
</evidence>
<sequence length="463" mass="51404">MARIRFVLFMLFLSSLGVKGQQAEKYLSHPLPAGWQEQDAMFQQALPVDDHWWKVFEDVTLDSLIRVAVKQNPSALMAMNRMDMAKANLRIMRAGYYPSLSLDAGWSRQQTSGNTGTGQSQSRVGYFDAGVKMSWQADVFGAIRQRVKAQKESFAASREEYNATMVSLCAEVASAYFNLREAQQELGVLQRNALSQKAVVEITEVRYNTGLVSKLDVAQAKSVYYSTLASIPSVESGIIQYTNALAVLLGLYPQDVASSLENSHPLPDYIEPVEVGVPGQLLLRRPDVRAAERQVNAQAALLGASKSDWLPSFFLNGSLGYASHDMKDLTKRSSMTWSIAPSISWTIFNGGQRLNAVKLQRAQLDETINRFNNTVLTAVQEVDNAMSSYRNSIKQIVACREMVNQGKEAFKLSLDLYKQGLSPFQNVLDAQRSLLSYENALVQAQGYSLICLVQMYQALGGGW</sequence>
<dbReference type="Pfam" id="PF02321">
    <property type="entry name" value="OEP"/>
    <property type="match status" value="2"/>
</dbReference>
<feature type="chain" id="PRO_5001443716" evidence="2">
    <location>
        <begin position="21"/>
        <end position="463"/>
    </location>
</feature>
<dbReference type="Gene3D" id="1.20.1600.10">
    <property type="entry name" value="Outer membrane efflux proteins (OEP)"/>
    <property type="match status" value="1"/>
</dbReference>
<dbReference type="HOGENOM" id="CLU_012817_13_0_10"/>
<dbReference type="NCBIfam" id="TIGR01845">
    <property type="entry name" value="outer_NodT"/>
    <property type="match status" value="1"/>
</dbReference>
<keyword evidence="4" id="KW-1185">Reference proteome</keyword>
<accession>U6RED7</accession>
<comment type="subcellular location">
    <subcellularLocation>
        <location evidence="2">Cell membrane</location>
        <topology evidence="2">Lipid-anchor</topology>
    </subcellularLocation>
</comment>
<dbReference type="eggNOG" id="COG1538">
    <property type="taxonomic scope" value="Bacteria"/>
</dbReference>
<evidence type="ECO:0000313" key="3">
    <source>
        <dbReference type="EMBL" id="EOA54412.1"/>
    </source>
</evidence>
<dbReference type="GeneID" id="60061772"/>
<keyword evidence="2" id="KW-0472">Membrane</keyword>
<evidence type="ECO:0000313" key="4">
    <source>
        <dbReference type="Proteomes" id="UP000017831"/>
    </source>
</evidence>
<dbReference type="STRING" id="1121098.HMPREF1534_02290"/>
<dbReference type="PANTHER" id="PTHR30203:SF31">
    <property type="entry name" value="RND EFFLUX SYSTEM, OUTER MEMBRANE LIPOPROTEIN, NODT"/>
    <property type="match status" value="1"/>
</dbReference>
<dbReference type="InterPro" id="IPR010131">
    <property type="entry name" value="MdtP/NodT-like"/>
</dbReference>
<dbReference type="AlphaFoldDB" id="U6RED7"/>
<keyword evidence="2" id="KW-0812">Transmembrane</keyword>
<organism evidence="3 4">
    <name type="scientific">Phocaeicola massiliensis B84634 = Timone 84634 = DSM 17679 = JCM 13223</name>
    <dbReference type="NCBI Taxonomy" id="1121098"/>
    <lineage>
        <taxon>Bacteria</taxon>
        <taxon>Pseudomonadati</taxon>
        <taxon>Bacteroidota</taxon>
        <taxon>Bacteroidia</taxon>
        <taxon>Bacteroidales</taxon>
        <taxon>Bacteroidaceae</taxon>
        <taxon>Phocaeicola</taxon>
    </lineage>
</organism>
<keyword evidence="2" id="KW-0732">Signal</keyword>
<dbReference type="PANTHER" id="PTHR30203">
    <property type="entry name" value="OUTER MEMBRANE CATION EFFLUX PROTEIN"/>
    <property type="match status" value="1"/>
</dbReference>
<evidence type="ECO:0000256" key="1">
    <source>
        <dbReference type="ARBA" id="ARBA00007613"/>
    </source>
</evidence>
<protein>
    <submittedName>
        <fullName evidence="3">NodT family efflux transporter, outer membrane factor (OMF) lipoprotein</fullName>
    </submittedName>
</protein>
<feature type="signal peptide" evidence="2">
    <location>
        <begin position="1"/>
        <end position="20"/>
    </location>
</feature>
<dbReference type="EMBL" id="AQHY01000026">
    <property type="protein sequence ID" value="EOA54412.1"/>
    <property type="molecule type" value="Genomic_DNA"/>
</dbReference>
<comment type="caution">
    <text evidence="3">The sequence shown here is derived from an EMBL/GenBank/DDBJ whole genome shotgun (WGS) entry which is preliminary data.</text>
</comment>
<dbReference type="OrthoDB" id="9770517at2"/>
<dbReference type="GO" id="GO:0015562">
    <property type="term" value="F:efflux transmembrane transporter activity"/>
    <property type="evidence" value="ECO:0007669"/>
    <property type="project" value="InterPro"/>
</dbReference>
<keyword evidence="2" id="KW-0564">Palmitate</keyword>
<dbReference type="InterPro" id="IPR003423">
    <property type="entry name" value="OMP_efflux"/>
</dbReference>
<proteinExistence type="inferred from homology"/>
<dbReference type="GO" id="GO:0005886">
    <property type="term" value="C:plasma membrane"/>
    <property type="evidence" value="ECO:0007669"/>
    <property type="project" value="UniProtKB-SubCell"/>
</dbReference>
<dbReference type="Proteomes" id="UP000017831">
    <property type="component" value="Unassembled WGS sequence"/>
</dbReference>
<dbReference type="Gene3D" id="2.20.200.10">
    <property type="entry name" value="Outer membrane efflux proteins (OEP)"/>
    <property type="match status" value="1"/>
</dbReference>
<dbReference type="PATRIC" id="fig|1121098.3.peg.2331"/>
<keyword evidence="2 3" id="KW-0449">Lipoprotein</keyword>
<dbReference type="RefSeq" id="WP_005941084.1">
    <property type="nucleotide sequence ID" value="NZ_KB890325.1"/>
</dbReference>
<comment type="similarity">
    <text evidence="1 2">Belongs to the outer membrane factor (OMF) (TC 1.B.17) family.</text>
</comment>
<gene>
    <name evidence="3" type="ORF">HMPREF1534_02290</name>
</gene>
<dbReference type="SUPFAM" id="SSF56954">
    <property type="entry name" value="Outer membrane efflux proteins (OEP)"/>
    <property type="match status" value="1"/>
</dbReference>
<reference evidence="3 4" key="1">
    <citation type="submission" date="2013-04" db="EMBL/GenBank/DDBJ databases">
        <title>The Genome Sequence of Bacteroides massiliensis DSM 17679.</title>
        <authorList>
            <consortium name="The Broad Institute Genomics Platform"/>
            <person name="Earl A."/>
            <person name="Ward D."/>
            <person name="Feldgarden M."/>
            <person name="Gevers D."/>
            <person name="Martens E."/>
            <person name="Fenner L."/>
            <person name="Roux V."/>
            <person name="Mallet M.N."/>
            <person name="Raoult D."/>
            <person name="Walker B."/>
            <person name="Young S."/>
            <person name="Zeng Q."/>
            <person name="Gargeya S."/>
            <person name="Fitzgerald M."/>
            <person name="Haas B."/>
            <person name="Abouelleil A."/>
            <person name="Allen A.W."/>
            <person name="Alvarado L."/>
            <person name="Arachchi H.M."/>
            <person name="Berlin A.M."/>
            <person name="Chapman S.B."/>
            <person name="Gainer-Dewar J."/>
            <person name="Goldberg J."/>
            <person name="Griggs A."/>
            <person name="Gujja S."/>
            <person name="Hansen M."/>
            <person name="Howarth C."/>
            <person name="Imamovic A."/>
            <person name="Ireland A."/>
            <person name="Larimer J."/>
            <person name="McCowan C."/>
            <person name="Murphy C."/>
            <person name="Pearson M."/>
            <person name="Poon T.W."/>
            <person name="Priest M."/>
            <person name="Roberts A."/>
            <person name="Saif S."/>
            <person name="Shea T."/>
            <person name="Sisk P."/>
            <person name="Sykes S."/>
            <person name="Wortman J."/>
            <person name="Nusbaum C."/>
            <person name="Birren B."/>
        </authorList>
    </citation>
    <scope>NUCLEOTIDE SEQUENCE [LARGE SCALE GENOMIC DNA]</scope>
    <source>
        <strain evidence="4">B84634 / Timone 84634 / DSM 17679 / JCM 13223</strain>
    </source>
</reference>
<keyword evidence="2" id="KW-1134">Transmembrane beta strand</keyword>
<name>U6RED7_9BACT</name>